<comment type="caution">
    <text evidence="1">The sequence shown here is derived from an EMBL/GenBank/DDBJ whole genome shotgun (WGS) entry which is preliminary data.</text>
</comment>
<reference evidence="1 2" key="1">
    <citation type="journal article" date="2023" name="Science">
        <title>Complex scaffold remodeling in plant triterpene biosynthesis.</title>
        <authorList>
            <person name="De La Pena R."/>
            <person name="Hodgson H."/>
            <person name="Liu J.C."/>
            <person name="Stephenson M.J."/>
            <person name="Martin A.C."/>
            <person name="Owen C."/>
            <person name="Harkess A."/>
            <person name="Leebens-Mack J."/>
            <person name="Jimenez L.E."/>
            <person name="Osbourn A."/>
            <person name="Sattely E.S."/>
        </authorList>
    </citation>
    <scope>NUCLEOTIDE SEQUENCE [LARGE SCALE GENOMIC DNA]</scope>
    <source>
        <strain evidence="2">cv. JPN11</strain>
        <tissue evidence="1">Leaf</tissue>
    </source>
</reference>
<dbReference type="Proteomes" id="UP001164539">
    <property type="component" value="Chromosome 7"/>
</dbReference>
<name>A0ACC1XTW7_MELAZ</name>
<keyword evidence="2" id="KW-1185">Reference proteome</keyword>
<protein>
    <submittedName>
        <fullName evidence="1">DNA-3-methyladenine glycosylase</fullName>
    </submittedName>
</protein>
<evidence type="ECO:0000313" key="2">
    <source>
        <dbReference type="Proteomes" id="UP001164539"/>
    </source>
</evidence>
<gene>
    <name evidence="1" type="ORF">OWV82_012895</name>
</gene>
<accession>A0ACC1XTW7</accession>
<evidence type="ECO:0000313" key="1">
    <source>
        <dbReference type="EMBL" id="KAJ4714398.1"/>
    </source>
</evidence>
<organism evidence="1 2">
    <name type="scientific">Melia azedarach</name>
    <name type="common">Chinaberry tree</name>
    <dbReference type="NCBI Taxonomy" id="155640"/>
    <lineage>
        <taxon>Eukaryota</taxon>
        <taxon>Viridiplantae</taxon>
        <taxon>Streptophyta</taxon>
        <taxon>Embryophyta</taxon>
        <taxon>Tracheophyta</taxon>
        <taxon>Spermatophyta</taxon>
        <taxon>Magnoliopsida</taxon>
        <taxon>eudicotyledons</taxon>
        <taxon>Gunneridae</taxon>
        <taxon>Pentapetalae</taxon>
        <taxon>rosids</taxon>
        <taxon>malvids</taxon>
        <taxon>Sapindales</taxon>
        <taxon>Meliaceae</taxon>
        <taxon>Melia</taxon>
    </lineage>
</organism>
<dbReference type="EMBL" id="CM051400">
    <property type="protein sequence ID" value="KAJ4714398.1"/>
    <property type="molecule type" value="Genomic_DNA"/>
</dbReference>
<sequence>MMLYRIKTVKLVPTHCPSNRTAQRHKHILQNPFLAAVKTTVSHMKKSSQITTVQNNISQNPAPSSRIPFRPRKIRKLTTDTLNIANPTAASTDSLNLPKILKPLSFEGEIDIALQHLRRIDPLLATLIDAHRPPTFESCRSPFLSLAKSILYQQLATKAAKSIYARFISLLGGEDRVLPDAVLAASAQQLREIGVSFRKASYLHDLSEKFKNGVLSDESIIEMDDETMFKMLTSVKGIGPWSVHMFMMFSLHKPDVLPVGDLGVRKGVQVLYGLKELPGPLKMEEVCEKWRPYRSVGSWYMWRLMEARGASPNVAEVASAAAVTSVEAA</sequence>
<proteinExistence type="predicted"/>